<protein>
    <submittedName>
        <fullName evidence="4">Uncharacterized protein LOC120256670</fullName>
    </submittedName>
</protein>
<dbReference type="SUPFAM" id="SSF52058">
    <property type="entry name" value="L domain-like"/>
    <property type="match status" value="1"/>
</dbReference>
<feature type="compositionally biased region" description="Acidic residues" evidence="1">
    <location>
        <begin position="571"/>
        <end position="583"/>
    </location>
</feature>
<dbReference type="Pfam" id="PF13855">
    <property type="entry name" value="LRR_8"/>
    <property type="match status" value="1"/>
</dbReference>
<feature type="region of interest" description="Disordered" evidence="1">
    <location>
        <begin position="558"/>
        <end position="583"/>
    </location>
</feature>
<dbReference type="RefSeq" id="XP_039120291.1">
    <property type="nucleotide sequence ID" value="XM_039264357.1"/>
</dbReference>
<reference evidence="4" key="1">
    <citation type="submission" date="2025-08" db="UniProtKB">
        <authorList>
            <consortium name="RefSeq"/>
        </authorList>
    </citation>
    <scope>IDENTIFICATION</scope>
</reference>
<dbReference type="InterPro" id="IPR032675">
    <property type="entry name" value="LRR_dom_sf"/>
</dbReference>
<dbReference type="AlphaFoldDB" id="A0AB40AZ63"/>
<feature type="domain" description="Disease resistance protein At4g27190-like leucine-rich repeats" evidence="2">
    <location>
        <begin position="371"/>
        <end position="472"/>
    </location>
</feature>
<organism evidence="3 4">
    <name type="scientific">Dioscorea cayennensis subsp. rotundata</name>
    <name type="common">White Guinea yam</name>
    <name type="synonym">Dioscorea rotundata</name>
    <dbReference type="NCBI Taxonomy" id="55577"/>
    <lineage>
        <taxon>Eukaryota</taxon>
        <taxon>Viridiplantae</taxon>
        <taxon>Streptophyta</taxon>
        <taxon>Embryophyta</taxon>
        <taxon>Tracheophyta</taxon>
        <taxon>Spermatophyta</taxon>
        <taxon>Magnoliopsida</taxon>
        <taxon>Liliopsida</taxon>
        <taxon>Dioscoreales</taxon>
        <taxon>Dioscoreaceae</taxon>
        <taxon>Dioscorea</taxon>
    </lineage>
</organism>
<dbReference type="InterPro" id="IPR050905">
    <property type="entry name" value="Plant_NBS-LRR"/>
</dbReference>
<dbReference type="InterPro" id="IPR001611">
    <property type="entry name" value="Leu-rich_rpt"/>
</dbReference>
<name>A0AB40AZ63_DIOCR</name>
<feature type="compositionally biased region" description="Basic and acidic residues" evidence="1">
    <location>
        <begin position="560"/>
        <end position="570"/>
    </location>
</feature>
<proteinExistence type="predicted"/>
<dbReference type="Pfam" id="PF23247">
    <property type="entry name" value="LRR_RPS2"/>
    <property type="match status" value="1"/>
</dbReference>
<sequence>MHDIVRDVAISISAKDHTLYVRAGQRFTDWPRTNESVMRNCQRLSLTNNDIEDLPHDPMEYPKLEMLILTGNIRLSSVPEMFFLHMGYLMVLDLSSTAIESLPKSLSCLINLKVLNLRYCHLLKDISYINGLKMLEMLMLEGSSVSIAPKGAGWAQNLRFVNLSTATGISPSLDDYFSKELPKFRRLEQLFMNKFEGSFRELMSLRHLTHLFIAEAVDLDDPLSHELVPPGAWPDRDLKFSLSFVKGKPWYWSLPRDSNRRCLELMGTRPLAVWAKRLLEKTIELVLVESQETELISIDSNIPWLALSISLEHLEVINFPNLTNLIPSRFWQRMQKLAHLSVKDCPMMLELFPCDHEAHDKTEYDGLQPLQCPPNLKHLDIDNCGVRYVLSFEMETMAILADPFPKLEKLRLKNCLEMSELISPCTSLQAPCFFQGLRELNIVSCSRLTHLFSYKQAKSMVQLEKLFITNCAALEAVVFSMENKEEASASTGTHVVDQESYKNSPFPNLGMLDLIDLPQLTAFHQPAALPVEWLCLWAYTIDRCPKLQEPLEEQIQSLWAREEEKSGDAKGEEEEAGDSEPDR</sequence>
<dbReference type="InterPro" id="IPR057135">
    <property type="entry name" value="At4g27190-like_LRR"/>
</dbReference>
<keyword evidence="3" id="KW-1185">Reference proteome</keyword>
<dbReference type="Proteomes" id="UP001515500">
    <property type="component" value="Unplaced"/>
</dbReference>
<dbReference type="Gene3D" id="3.80.10.10">
    <property type="entry name" value="Ribonuclease Inhibitor"/>
    <property type="match status" value="2"/>
</dbReference>
<dbReference type="GeneID" id="120256670"/>
<dbReference type="PANTHER" id="PTHR33463">
    <property type="entry name" value="NB-ARC DOMAIN-CONTAINING PROTEIN-RELATED"/>
    <property type="match status" value="1"/>
</dbReference>
<accession>A0AB40AZ63</accession>
<evidence type="ECO:0000313" key="3">
    <source>
        <dbReference type="Proteomes" id="UP001515500"/>
    </source>
</evidence>
<gene>
    <name evidence="4" type="primary">LOC120256670</name>
</gene>
<evidence type="ECO:0000256" key="1">
    <source>
        <dbReference type="SAM" id="MobiDB-lite"/>
    </source>
</evidence>
<evidence type="ECO:0000313" key="4">
    <source>
        <dbReference type="RefSeq" id="XP_039120291.1"/>
    </source>
</evidence>
<evidence type="ECO:0000259" key="2">
    <source>
        <dbReference type="Pfam" id="PF23247"/>
    </source>
</evidence>